<keyword evidence="3" id="KW-1185">Reference proteome</keyword>
<dbReference type="Pfam" id="PF00903">
    <property type="entry name" value="Glyoxalase"/>
    <property type="match status" value="2"/>
</dbReference>
<sequence length="315" mass="33625">MNTTLLSYSSLPAERIGVHPPMELPSVIRLGTVHLAVASLARSLEFYQRVLGFALLSQSTAVEGQAAVAELGVAGTSQVLVRLSEQPGANPIPRRGRLGIYHLAVLLPSRADLGCFLKHVHSLGVYVGSSDHNYSEATYLTDPDGFTIEVYRDRPRSEWQVSEEGEIQSALDPLDEAGVLQAAGKTHWQGLPVGTTIGHLHFYIGSLAEAAAFYHTALGFDIETWSLSGALFVGAGGYHHHLGLNVWAAGSPVATEADARLLCWELWLPDADSRDAAAARLQAAGYAVDSTPEGPIATDPWGIRVLLGAETSSPQ</sequence>
<protein>
    <submittedName>
        <fullName evidence="2">Catechol 2,3-dioxygenase</fullName>
    </submittedName>
</protein>
<evidence type="ECO:0000313" key="3">
    <source>
        <dbReference type="Proteomes" id="UP000198131"/>
    </source>
</evidence>
<keyword evidence="2" id="KW-0223">Dioxygenase</keyword>
<dbReference type="InterPro" id="IPR037523">
    <property type="entry name" value="VOC_core"/>
</dbReference>
<dbReference type="OrthoDB" id="9792626at2"/>
<dbReference type="Gene3D" id="3.10.180.10">
    <property type="entry name" value="2,3-Dihydroxybiphenyl 1,2-Dioxygenase, domain 1"/>
    <property type="match status" value="2"/>
</dbReference>
<feature type="domain" description="VOC" evidence="1">
    <location>
        <begin position="29"/>
        <end position="153"/>
    </location>
</feature>
<dbReference type="RefSeq" id="WP_088842530.1">
    <property type="nucleotide sequence ID" value="NZ_FYEW01000001.1"/>
</dbReference>
<dbReference type="AlphaFoldDB" id="A0A212THR6"/>
<dbReference type="SUPFAM" id="SSF54593">
    <property type="entry name" value="Glyoxalase/Bleomycin resistance protein/Dihydroxybiphenyl dioxygenase"/>
    <property type="match status" value="2"/>
</dbReference>
<evidence type="ECO:0000313" key="2">
    <source>
        <dbReference type="EMBL" id="SNC65394.1"/>
    </source>
</evidence>
<dbReference type="InterPro" id="IPR029068">
    <property type="entry name" value="Glyas_Bleomycin-R_OHBP_Dase"/>
</dbReference>
<reference evidence="3" key="1">
    <citation type="submission" date="2017-06" db="EMBL/GenBank/DDBJ databases">
        <authorList>
            <person name="Varghese N."/>
            <person name="Submissions S."/>
        </authorList>
    </citation>
    <scope>NUCLEOTIDE SEQUENCE [LARGE SCALE GENOMIC DNA]</scope>
    <source>
        <strain evidence="3">DSM 11116</strain>
    </source>
</reference>
<gene>
    <name evidence="2" type="ORF">SAMN06265337_1282</name>
</gene>
<feature type="domain" description="VOC" evidence="1">
    <location>
        <begin position="196"/>
        <end position="315"/>
    </location>
</feature>
<keyword evidence="2" id="KW-0560">Oxidoreductase</keyword>
<evidence type="ECO:0000259" key="1">
    <source>
        <dbReference type="PROSITE" id="PS51819"/>
    </source>
</evidence>
<dbReference type="GO" id="GO:0051213">
    <property type="term" value="F:dioxygenase activity"/>
    <property type="evidence" value="ECO:0007669"/>
    <property type="project" value="UniProtKB-KW"/>
</dbReference>
<dbReference type="PANTHER" id="PTHR43279:SF1">
    <property type="entry name" value="CATECHOL-2,3-DIOXYGENASE"/>
    <property type="match status" value="1"/>
</dbReference>
<organism evidence="2 3">
    <name type="scientific">Hymenobacter gelipurpurascens</name>
    <dbReference type="NCBI Taxonomy" id="89968"/>
    <lineage>
        <taxon>Bacteria</taxon>
        <taxon>Pseudomonadati</taxon>
        <taxon>Bacteroidota</taxon>
        <taxon>Cytophagia</taxon>
        <taxon>Cytophagales</taxon>
        <taxon>Hymenobacteraceae</taxon>
        <taxon>Hymenobacter</taxon>
    </lineage>
</organism>
<proteinExistence type="predicted"/>
<dbReference type="EMBL" id="FYEW01000001">
    <property type="protein sequence ID" value="SNC65394.1"/>
    <property type="molecule type" value="Genomic_DNA"/>
</dbReference>
<dbReference type="PANTHER" id="PTHR43279">
    <property type="entry name" value="CATECHOL-2,3-DIOXYGENASE"/>
    <property type="match status" value="1"/>
</dbReference>
<dbReference type="InterPro" id="IPR004360">
    <property type="entry name" value="Glyas_Fos-R_dOase_dom"/>
</dbReference>
<dbReference type="Proteomes" id="UP000198131">
    <property type="component" value="Unassembled WGS sequence"/>
</dbReference>
<name>A0A212THR6_9BACT</name>
<accession>A0A212THR6</accession>
<dbReference type="PROSITE" id="PS51819">
    <property type="entry name" value="VOC"/>
    <property type="match status" value="2"/>
</dbReference>